<keyword evidence="2" id="KW-1185">Reference proteome</keyword>
<reference evidence="1" key="1">
    <citation type="submission" date="2017-04" db="EMBL/GenBank/DDBJ databases">
        <authorList>
            <person name="Varghese N."/>
            <person name="Submissions S."/>
        </authorList>
    </citation>
    <scope>NUCLEOTIDE SEQUENCE</scope>
    <source>
        <strain evidence="1">WTE2008</strain>
    </source>
</reference>
<proteinExistence type="predicted"/>
<name>A0AC61PP93_9FIRM</name>
<dbReference type="EMBL" id="FWXZ01000006">
    <property type="protein sequence ID" value="SMC81867.1"/>
    <property type="molecule type" value="Genomic_DNA"/>
</dbReference>
<feature type="non-terminal residue" evidence="1">
    <location>
        <position position="1"/>
    </location>
</feature>
<dbReference type="Proteomes" id="UP000192328">
    <property type="component" value="Unassembled WGS sequence"/>
</dbReference>
<accession>A0AC61PP93</accession>
<sequence>GLTITKSFGDSDLTDAQKGNIVFKVTGNGLKKDGTAVSELTKKYSDFTGDPKKWVLTQADGIMDGVTYTVSETADSVEITGYNRTTTVKVNSDEANEQLSDSITIAEGTGTVAFVNTYIHKTGDLTVTKSVESAATADHDLMFGFTVTLSDETINGTYGDMSFTDGVATFELKDGESKTATGLPTGITYTVEEDECDDFTTLATGADGTIVEDGREADFENTRKLGELEIGKIVSSDLEDDDELEFTFIVTLDGAPITGLHGDMNFEDGVAIVVLKSGEKALADELPTGVKYTVEEDECEGFISEANGDTGTIADNRCTAEFTNTRKIGKAIPEINKKIDGKDAKAVPDGEYVFKLTPVGGAPMPEKDTVTIVMKDGTTEGTAQFGEITYCTVTSEPYVYEITEVPGDTPNMTYSTEKVVMTVEVTEGEKELVTKITYTDNNNTLINTYEIPRVSVMVKKVWKDDGNRDGLRPTGLKIELLADGEATGQYANLNAENNWLDRIEDLPKCKDDKDITYTWKEPSVVGYTLTGTATSGELTTLTNTHVPEKTKVQVKKVWVDSGKHPSDIKVQLFADGKATDKVATLNAANNWTYSWDDLCKNANNEGLSREIRYTVAETEIPEGYVAKITGDASTGFVITNTLETGKLVIQKEFDIKEQEDKPDEDEMTTEIEVVKIWDDNDNKDGNRPESITVHLFAGGEEVRTAKLSADNGWKRKFGDLPKFVKGRPIQYTVTEDPVDMYVTEIYGFTIRNRYQPNLTSATIRKVWNDEENKLQNRPLSIVMTLKNGSTVIQNVVLNEQNGWTATITGLPAKLNGEPAAYTWTEQAVLGYVQESITTNGTVTVITNKLWTRPDTPTQGRTPKFPGETVDIEEYDTPLGIEVVINHVGDCFD</sequence>
<organism evidence="1 2">
    <name type="scientific">Aristaeella lactis</name>
    <dbReference type="NCBI Taxonomy" id="3046383"/>
    <lineage>
        <taxon>Bacteria</taxon>
        <taxon>Bacillati</taxon>
        <taxon>Bacillota</taxon>
        <taxon>Clostridia</taxon>
        <taxon>Eubacteriales</taxon>
        <taxon>Aristaeellaceae</taxon>
        <taxon>Aristaeella</taxon>
    </lineage>
</organism>
<evidence type="ECO:0000313" key="2">
    <source>
        <dbReference type="Proteomes" id="UP000192328"/>
    </source>
</evidence>
<comment type="caution">
    <text evidence="1">The sequence shown here is derived from an EMBL/GenBank/DDBJ whole genome shotgun (WGS) entry which is preliminary data.</text>
</comment>
<evidence type="ECO:0000313" key="1">
    <source>
        <dbReference type="EMBL" id="SMC81867.1"/>
    </source>
</evidence>
<gene>
    <name evidence="1" type="ORF">SAMN06297397_2711</name>
</gene>
<protein>
    <submittedName>
        <fullName evidence="1">T surface-antigen of pili</fullName>
    </submittedName>
</protein>